<dbReference type="EMBL" id="BONJ01000044">
    <property type="protein sequence ID" value="GIG18766.1"/>
    <property type="molecule type" value="Genomic_DNA"/>
</dbReference>
<accession>A0A8J3PIC0</accession>
<keyword evidence="3" id="KW-1185">Reference proteome</keyword>
<evidence type="ECO:0000256" key="1">
    <source>
        <dbReference type="SAM" id="Phobius"/>
    </source>
</evidence>
<reference evidence="2" key="1">
    <citation type="submission" date="2021-01" db="EMBL/GenBank/DDBJ databases">
        <title>Whole genome shotgun sequence of Catellatospora methionotrophica NBRC 14553.</title>
        <authorList>
            <person name="Komaki H."/>
            <person name="Tamura T."/>
        </authorList>
    </citation>
    <scope>NUCLEOTIDE SEQUENCE</scope>
    <source>
        <strain evidence="2">NBRC 14553</strain>
    </source>
</reference>
<dbReference type="RefSeq" id="WP_166384330.1">
    <property type="nucleotide sequence ID" value="NZ_BAAATT010000025.1"/>
</dbReference>
<evidence type="ECO:0008006" key="4">
    <source>
        <dbReference type="Google" id="ProtNLM"/>
    </source>
</evidence>
<feature type="transmembrane region" description="Helical" evidence="1">
    <location>
        <begin position="12"/>
        <end position="29"/>
    </location>
</feature>
<feature type="transmembrane region" description="Helical" evidence="1">
    <location>
        <begin position="59"/>
        <end position="80"/>
    </location>
</feature>
<comment type="caution">
    <text evidence="2">The sequence shown here is derived from an EMBL/GenBank/DDBJ whole genome shotgun (WGS) entry which is preliminary data.</text>
</comment>
<evidence type="ECO:0000313" key="3">
    <source>
        <dbReference type="Proteomes" id="UP000660339"/>
    </source>
</evidence>
<dbReference type="AlphaFoldDB" id="A0A8J3PIC0"/>
<dbReference type="Proteomes" id="UP000660339">
    <property type="component" value="Unassembled WGS sequence"/>
</dbReference>
<keyword evidence="1" id="KW-1133">Transmembrane helix</keyword>
<keyword evidence="1" id="KW-0812">Transmembrane</keyword>
<protein>
    <recommendedName>
        <fullName evidence="4">DUF1622 domain-containing protein</fullName>
    </recommendedName>
</protein>
<organism evidence="2 3">
    <name type="scientific">Catellatospora methionotrophica</name>
    <dbReference type="NCBI Taxonomy" id="121620"/>
    <lineage>
        <taxon>Bacteria</taxon>
        <taxon>Bacillati</taxon>
        <taxon>Actinomycetota</taxon>
        <taxon>Actinomycetes</taxon>
        <taxon>Micromonosporales</taxon>
        <taxon>Micromonosporaceae</taxon>
        <taxon>Catellatospora</taxon>
    </lineage>
</organism>
<gene>
    <name evidence="2" type="ORF">Cme02nite_70980</name>
</gene>
<name>A0A8J3PIC0_9ACTN</name>
<evidence type="ECO:0000313" key="2">
    <source>
        <dbReference type="EMBL" id="GIG18766.1"/>
    </source>
</evidence>
<keyword evidence="1" id="KW-0472">Membrane</keyword>
<sequence>MILLPEVVVRGAALLCVTAGIAAGALMFARRHSGRMALSVAMDFWLAAGLLTLSVASTWAAILTAAVIIALRRTLVLALAQGRAPVRRRDD</sequence>
<proteinExistence type="predicted"/>